<dbReference type="Pfam" id="PF00657">
    <property type="entry name" value="Lipase_GDSL"/>
    <property type="match status" value="1"/>
</dbReference>
<dbReference type="InterPro" id="IPR036514">
    <property type="entry name" value="SGNH_hydro_sf"/>
</dbReference>
<dbReference type="PANTHER" id="PTHR22835">
    <property type="entry name" value="ZINC FINGER FYVE DOMAIN CONTAINING PROTEIN"/>
    <property type="match status" value="1"/>
</dbReference>
<evidence type="ECO:0008006" key="5">
    <source>
        <dbReference type="Google" id="ProtNLM"/>
    </source>
</evidence>
<evidence type="ECO:0000256" key="2">
    <source>
        <dbReference type="ARBA" id="ARBA00023180"/>
    </source>
</evidence>
<protein>
    <recommendedName>
        <fullName evidence="5">GDSL esterase/lipase</fullName>
    </recommendedName>
</protein>
<gene>
    <name evidence="3" type="ORF">RJ640_017293</name>
</gene>
<accession>A0AA88RR32</accession>
<dbReference type="GO" id="GO:0016788">
    <property type="term" value="F:hydrolase activity, acting on ester bonds"/>
    <property type="evidence" value="ECO:0007669"/>
    <property type="project" value="InterPro"/>
</dbReference>
<comment type="similarity">
    <text evidence="1">Belongs to the 'GDSL' lipolytic enzyme family.</text>
</comment>
<keyword evidence="4" id="KW-1185">Reference proteome</keyword>
<evidence type="ECO:0000313" key="4">
    <source>
        <dbReference type="Proteomes" id="UP001187471"/>
    </source>
</evidence>
<name>A0AA88RR32_9ASTE</name>
<dbReference type="AlphaFoldDB" id="A0AA88RR32"/>
<reference evidence="3" key="1">
    <citation type="submission" date="2022-12" db="EMBL/GenBank/DDBJ databases">
        <title>Draft genome assemblies for two species of Escallonia (Escalloniales).</title>
        <authorList>
            <person name="Chanderbali A."/>
            <person name="Dervinis C."/>
            <person name="Anghel I."/>
            <person name="Soltis D."/>
            <person name="Soltis P."/>
            <person name="Zapata F."/>
        </authorList>
    </citation>
    <scope>NUCLEOTIDE SEQUENCE</scope>
    <source>
        <strain evidence="3">UCBG92.1500</strain>
        <tissue evidence="3">Leaf</tissue>
    </source>
</reference>
<dbReference type="EMBL" id="JAVXUO010000188">
    <property type="protein sequence ID" value="KAK2994564.1"/>
    <property type="molecule type" value="Genomic_DNA"/>
</dbReference>
<dbReference type="Gene3D" id="3.40.50.1110">
    <property type="entry name" value="SGNH hydrolase"/>
    <property type="match status" value="1"/>
</dbReference>
<organism evidence="3 4">
    <name type="scientific">Escallonia rubra</name>
    <dbReference type="NCBI Taxonomy" id="112253"/>
    <lineage>
        <taxon>Eukaryota</taxon>
        <taxon>Viridiplantae</taxon>
        <taxon>Streptophyta</taxon>
        <taxon>Embryophyta</taxon>
        <taxon>Tracheophyta</taxon>
        <taxon>Spermatophyta</taxon>
        <taxon>Magnoliopsida</taxon>
        <taxon>eudicotyledons</taxon>
        <taxon>Gunneridae</taxon>
        <taxon>Pentapetalae</taxon>
        <taxon>asterids</taxon>
        <taxon>campanulids</taxon>
        <taxon>Escalloniales</taxon>
        <taxon>Escalloniaceae</taxon>
        <taxon>Escallonia</taxon>
    </lineage>
</organism>
<comment type="caution">
    <text evidence="3">The sequence shown here is derived from an EMBL/GenBank/DDBJ whole genome shotgun (WGS) entry which is preliminary data.</text>
</comment>
<keyword evidence="2" id="KW-0325">Glycoprotein</keyword>
<dbReference type="PANTHER" id="PTHR22835:SF683">
    <property type="entry name" value="OS05G0506800 PROTEIN"/>
    <property type="match status" value="1"/>
</dbReference>
<dbReference type="InterPro" id="IPR001087">
    <property type="entry name" value="GDSL"/>
</dbReference>
<evidence type="ECO:0000313" key="3">
    <source>
        <dbReference type="EMBL" id="KAK2994564.1"/>
    </source>
</evidence>
<proteinExistence type="inferred from homology"/>
<sequence>MVWFLWFVLKRRCDDINVLGMGMGLVGIGFQVSEAKSWMKDVLRVGTSDRSGELIELGAVTLMVPGNLPIGCSSSYLTLVKGSNKEEYGPEIGCLTWLNKFAEYHNELLRIELNQMQQRNPHTTIIYADYYNTAMQLYRSPKNFGFTRGALSACYGGGGSYNYNPLVQCGILPSTVSGEPSLFIFWDGLHLTEATYRWIFRGLFEGPYTVPHISSPVWLKSKNCLKSVQYIVHSIVLLLLFVSRAI</sequence>
<evidence type="ECO:0000256" key="1">
    <source>
        <dbReference type="ARBA" id="ARBA00008668"/>
    </source>
</evidence>
<dbReference type="Proteomes" id="UP001187471">
    <property type="component" value="Unassembled WGS sequence"/>
</dbReference>